<evidence type="ECO:0000256" key="1">
    <source>
        <dbReference type="SAM" id="MobiDB-lite"/>
    </source>
</evidence>
<reference evidence="2 3" key="1">
    <citation type="journal article" date="2019" name="Int. J. Syst. Evol. Microbiol.">
        <title>The Global Catalogue of Microorganisms (GCM) 10K type strain sequencing project: providing services to taxonomists for standard genome sequencing and annotation.</title>
        <authorList>
            <consortium name="The Broad Institute Genomics Platform"/>
            <consortium name="The Broad Institute Genome Sequencing Center for Infectious Disease"/>
            <person name="Wu L."/>
            <person name="Ma J."/>
        </authorList>
    </citation>
    <scope>NUCLEOTIDE SEQUENCE [LARGE SCALE GENOMIC DNA]</scope>
    <source>
        <strain evidence="2 3">JCM 3380</strain>
    </source>
</reference>
<dbReference type="EMBL" id="BAAABU010000003">
    <property type="protein sequence ID" value="GAA0219349.1"/>
    <property type="molecule type" value="Genomic_DNA"/>
</dbReference>
<name>A0ABN0TEA1_9PSEU</name>
<feature type="region of interest" description="Disordered" evidence="1">
    <location>
        <begin position="29"/>
        <end position="90"/>
    </location>
</feature>
<keyword evidence="3" id="KW-1185">Reference proteome</keyword>
<evidence type="ECO:0000313" key="3">
    <source>
        <dbReference type="Proteomes" id="UP001500416"/>
    </source>
</evidence>
<gene>
    <name evidence="2" type="ORF">GCM10010492_16660</name>
</gene>
<organism evidence="2 3">
    <name type="scientific">Saccharothrix mutabilis subsp. mutabilis</name>
    <dbReference type="NCBI Taxonomy" id="66855"/>
    <lineage>
        <taxon>Bacteria</taxon>
        <taxon>Bacillati</taxon>
        <taxon>Actinomycetota</taxon>
        <taxon>Actinomycetes</taxon>
        <taxon>Pseudonocardiales</taxon>
        <taxon>Pseudonocardiaceae</taxon>
        <taxon>Saccharothrix</taxon>
    </lineage>
</organism>
<proteinExistence type="predicted"/>
<sequence>MEAARTRADGQAAGGTVLAAGGAAAVRRAGGGGAAGGTVLAAGGGRGDGGGQCGGRGGGLRRVVVPRWENGVGGRRPRLPPAHVGPIKTPPTAIVAGFRAARTESRCRCRVATPRTRCRRTA</sequence>
<comment type="caution">
    <text evidence="2">The sequence shown here is derived from an EMBL/GenBank/DDBJ whole genome shotgun (WGS) entry which is preliminary data.</text>
</comment>
<dbReference type="Proteomes" id="UP001500416">
    <property type="component" value="Unassembled WGS sequence"/>
</dbReference>
<feature type="compositionally biased region" description="Gly residues" evidence="1">
    <location>
        <begin position="29"/>
        <end position="60"/>
    </location>
</feature>
<evidence type="ECO:0000313" key="2">
    <source>
        <dbReference type="EMBL" id="GAA0219349.1"/>
    </source>
</evidence>
<accession>A0ABN0TEA1</accession>
<protein>
    <submittedName>
        <fullName evidence="2">Uncharacterized protein</fullName>
    </submittedName>
</protein>